<dbReference type="InterPro" id="IPR051491">
    <property type="entry name" value="Recombinase/Transposase-rel"/>
</dbReference>
<protein>
    <submittedName>
        <fullName evidence="3">38716_t:CDS:1</fullName>
    </submittedName>
</protein>
<sequence>MVLGLDMKSQDIEYRELVKDLLSIVTMFTARHNDYDHKRRQFSFLKEIKKSEVIDIKNKNEIIISRDKLNTYDLLIPISLSMRNEKEEGIISLDPGVRLFLTEYDPGGDIVEFCKNNFSRLSRLCVHYDKYQSQSTKVNSRKCYVIKRKIQRIYYKIHNLVNDCHKKIVRYLCDNYQMIVLPIFETQEIINEYPSRRLIICTKEYISKTCGRCGYIKNNFDRNKKFKCDEYGLIIDRDVNGARNILLKLLSQVTPNAVAYYP</sequence>
<evidence type="ECO:0000259" key="2">
    <source>
        <dbReference type="Pfam" id="PF07282"/>
    </source>
</evidence>
<dbReference type="EMBL" id="CAJVQB010021304">
    <property type="protein sequence ID" value="CAG8796720.1"/>
    <property type="molecule type" value="Genomic_DNA"/>
</dbReference>
<comment type="caution">
    <text evidence="3">The sequence shown here is derived from an EMBL/GenBank/DDBJ whole genome shotgun (WGS) entry which is preliminary data.</text>
</comment>
<feature type="domain" description="Cas12f1-like TNB" evidence="2">
    <location>
        <begin position="196"/>
        <end position="245"/>
    </location>
</feature>
<evidence type="ECO:0000313" key="4">
    <source>
        <dbReference type="Proteomes" id="UP000789901"/>
    </source>
</evidence>
<dbReference type="PANTHER" id="PTHR36172:SF1">
    <property type="entry name" value="RESOLVASE-RELATED"/>
    <property type="match status" value="1"/>
</dbReference>
<dbReference type="Pfam" id="PF07282">
    <property type="entry name" value="Cas12f1-like_TNB"/>
    <property type="match status" value="1"/>
</dbReference>
<dbReference type="PANTHER" id="PTHR36172">
    <property type="match status" value="1"/>
</dbReference>
<keyword evidence="1" id="KW-0238">DNA-binding</keyword>
<evidence type="ECO:0000256" key="1">
    <source>
        <dbReference type="ARBA" id="ARBA00023125"/>
    </source>
</evidence>
<reference evidence="3 4" key="1">
    <citation type="submission" date="2021-06" db="EMBL/GenBank/DDBJ databases">
        <authorList>
            <person name="Kallberg Y."/>
            <person name="Tangrot J."/>
            <person name="Rosling A."/>
        </authorList>
    </citation>
    <scope>NUCLEOTIDE SEQUENCE [LARGE SCALE GENOMIC DNA]</scope>
    <source>
        <strain evidence="3 4">120-4 pot B 10/14</strain>
    </source>
</reference>
<dbReference type="Proteomes" id="UP000789901">
    <property type="component" value="Unassembled WGS sequence"/>
</dbReference>
<evidence type="ECO:0000313" key="3">
    <source>
        <dbReference type="EMBL" id="CAG8796720.1"/>
    </source>
</evidence>
<name>A0ABN7VSC7_GIGMA</name>
<accession>A0ABN7VSC7</accession>
<keyword evidence="4" id="KW-1185">Reference proteome</keyword>
<organism evidence="3 4">
    <name type="scientific">Gigaspora margarita</name>
    <dbReference type="NCBI Taxonomy" id="4874"/>
    <lineage>
        <taxon>Eukaryota</taxon>
        <taxon>Fungi</taxon>
        <taxon>Fungi incertae sedis</taxon>
        <taxon>Mucoromycota</taxon>
        <taxon>Glomeromycotina</taxon>
        <taxon>Glomeromycetes</taxon>
        <taxon>Diversisporales</taxon>
        <taxon>Gigasporaceae</taxon>
        <taxon>Gigaspora</taxon>
    </lineage>
</organism>
<proteinExistence type="predicted"/>
<gene>
    <name evidence="3" type="ORF">GMARGA_LOCUS22254</name>
</gene>
<dbReference type="InterPro" id="IPR010095">
    <property type="entry name" value="Cas12f1-like_TNB"/>
</dbReference>